<dbReference type="AlphaFoldDB" id="I3T2G4"/>
<proteinExistence type="evidence at transcript level"/>
<evidence type="ECO:0000313" key="2">
    <source>
        <dbReference type="EMBL" id="AFK46706.1"/>
    </source>
</evidence>
<dbReference type="EMBL" id="BT146912">
    <property type="protein sequence ID" value="AFK46706.1"/>
    <property type="molecule type" value="mRNA"/>
</dbReference>
<name>I3T2G4_LOTJA</name>
<organism evidence="2">
    <name type="scientific">Lotus japonicus</name>
    <name type="common">Lotus corniculatus var. japonicus</name>
    <dbReference type="NCBI Taxonomy" id="34305"/>
    <lineage>
        <taxon>Eukaryota</taxon>
        <taxon>Viridiplantae</taxon>
        <taxon>Streptophyta</taxon>
        <taxon>Embryophyta</taxon>
        <taxon>Tracheophyta</taxon>
        <taxon>Spermatophyta</taxon>
        <taxon>Magnoliopsida</taxon>
        <taxon>eudicotyledons</taxon>
        <taxon>Gunneridae</taxon>
        <taxon>Pentapetalae</taxon>
        <taxon>rosids</taxon>
        <taxon>fabids</taxon>
        <taxon>Fabales</taxon>
        <taxon>Fabaceae</taxon>
        <taxon>Papilionoideae</taxon>
        <taxon>50 kb inversion clade</taxon>
        <taxon>NPAAA clade</taxon>
        <taxon>Hologalegina</taxon>
        <taxon>robinioid clade</taxon>
        <taxon>Loteae</taxon>
        <taxon>Lotus</taxon>
    </lineage>
</organism>
<feature type="transmembrane region" description="Helical" evidence="1">
    <location>
        <begin position="35"/>
        <end position="56"/>
    </location>
</feature>
<accession>I3T2G4</accession>
<keyword evidence="1" id="KW-0812">Transmembrane</keyword>
<keyword evidence="1" id="KW-1133">Transmembrane helix</keyword>
<reference evidence="2" key="1">
    <citation type="submission" date="2012-05" db="EMBL/GenBank/DDBJ databases">
        <authorList>
            <person name="Krishnakumar V."/>
            <person name="Cheung F."/>
            <person name="Xiao Y."/>
            <person name="Chan A."/>
            <person name="Moskal W.A."/>
            <person name="Town C.D."/>
        </authorList>
    </citation>
    <scope>NUCLEOTIDE SEQUENCE</scope>
</reference>
<protein>
    <submittedName>
        <fullName evidence="2">Uncharacterized protein</fullName>
    </submittedName>
</protein>
<sequence length="65" mass="7279">MNFLSVHLQNKISNPSLRPSKLFHGMTTRILSRNLSLFNFPALLGSLNLLIGFGLVHHHKTPFGP</sequence>
<keyword evidence="1" id="KW-0472">Membrane</keyword>
<evidence type="ECO:0000256" key="1">
    <source>
        <dbReference type="SAM" id="Phobius"/>
    </source>
</evidence>